<evidence type="ECO:0000259" key="2">
    <source>
        <dbReference type="Pfam" id="PF01764"/>
    </source>
</evidence>
<dbReference type="EMBL" id="BAAARA010000024">
    <property type="protein sequence ID" value="GAA2363096.1"/>
    <property type="molecule type" value="Genomic_DNA"/>
</dbReference>
<protein>
    <recommendedName>
        <fullName evidence="2">Fungal lipase-type domain-containing protein</fullName>
    </recommendedName>
</protein>
<dbReference type="InterPro" id="IPR029058">
    <property type="entry name" value="AB_hydrolase_fold"/>
</dbReference>
<evidence type="ECO:0000313" key="4">
    <source>
        <dbReference type="Proteomes" id="UP001501218"/>
    </source>
</evidence>
<dbReference type="SUPFAM" id="SSF53474">
    <property type="entry name" value="alpha/beta-Hydrolases"/>
    <property type="match status" value="1"/>
</dbReference>
<name>A0ABN3GWN7_9PSEU</name>
<accession>A0ABN3GWN7</accession>
<dbReference type="InterPro" id="IPR002921">
    <property type="entry name" value="Fungal_lipase-type"/>
</dbReference>
<dbReference type="PANTHER" id="PTHR46086:SF3">
    <property type="entry name" value="TRIACYLGLYCEROL LIPASE OBL1"/>
    <property type="match status" value="1"/>
</dbReference>
<feature type="region of interest" description="Disordered" evidence="1">
    <location>
        <begin position="210"/>
        <end position="244"/>
    </location>
</feature>
<feature type="compositionally biased region" description="Low complexity" evidence="1">
    <location>
        <begin position="212"/>
        <end position="244"/>
    </location>
</feature>
<evidence type="ECO:0000313" key="3">
    <source>
        <dbReference type="EMBL" id="GAA2363096.1"/>
    </source>
</evidence>
<keyword evidence="4" id="KW-1185">Reference proteome</keyword>
<comment type="caution">
    <text evidence="3">The sequence shown here is derived from an EMBL/GenBank/DDBJ whole genome shotgun (WGS) entry which is preliminary data.</text>
</comment>
<feature type="compositionally biased region" description="Basic and acidic residues" evidence="1">
    <location>
        <begin position="292"/>
        <end position="303"/>
    </location>
</feature>
<evidence type="ECO:0000256" key="1">
    <source>
        <dbReference type="SAM" id="MobiDB-lite"/>
    </source>
</evidence>
<dbReference type="PANTHER" id="PTHR46086">
    <property type="entry name" value="ALPHA/BETA-HYDROLASES SUPERFAMILY PROTEIN"/>
    <property type="match status" value="1"/>
</dbReference>
<sequence length="328" mass="36084">MATVYELDQTVTDYQLSHVYWLVRAAKLAYSDEAEVRETTRQWGLDRCEFFHTKLDASFPIEDTQAFVAGSDKMIIVAFRGTEPANIKDWLSDADALATPGPAGKGFVHDGFSRALDSIYPQVKESVQKLLDNEQTLWITGHSLGGALAMLASARMHFENPNLLPDGVYTFGQPRTCDRLLAAPYNEAFASRVFRFVNNNDVVTRCRRSRRSTTSTTCGTSTATASCARSPASPADSPMASRASPVTLSLRAPTACGTTSSTTTSIWWRRTSPDHPRTSPPEIAPGAHAKRRTQDWSTRRNATDGRLPTHLNDVSESGYLVGGWLIMC</sequence>
<organism evidence="3 4">
    <name type="scientific">Saccharopolyspora halophila</name>
    <dbReference type="NCBI Taxonomy" id="405551"/>
    <lineage>
        <taxon>Bacteria</taxon>
        <taxon>Bacillati</taxon>
        <taxon>Actinomycetota</taxon>
        <taxon>Actinomycetes</taxon>
        <taxon>Pseudonocardiales</taxon>
        <taxon>Pseudonocardiaceae</taxon>
        <taxon>Saccharopolyspora</taxon>
    </lineage>
</organism>
<dbReference type="Pfam" id="PF01764">
    <property type="entry name" value="Lipase_3"/>
    <property type="match status" value="1"/>
</dbReference>
<dbReference type="Gene3D" id="3.40.50.1820">
    <property type="entry name" value="alpha/beta hydrolase"/>
    <property type="match status" value="1"/>
</dbReference>
<reference evidence="3 4" key="1">
    <citation type="journal article" date="2019" name="Int. J. Syst. Evol. Microbiol.">
        <title>The Global Catalogue of Microorganisms (GCM) 10K type strain sequencing project: providing services to taxonomists for standard genome sequencing and annotation.</title>
        <authorList>
            <consortium name="The Broad Institute Genomics Platform"/>
            <consortium name="The Broad Institute Genome Sequencing Center for Infectious Disease"/>
            <person name="Wu L."/>
            <person name="Ma J."/>
        </authorList>
    </citation>
    <scope>NUCLEOTIDE SEQUENCE [LARGE SCALE GENOMIC DNA]</scope>
    <source>
        <strain evidence="3 4">JCM 16221</strain>
    </source>
</reference>
<dbReference type="CDD" id="cd00519">
    <property type="entry name" value="Lipase_3"/>
    <property type="match status" value="1"/>
</dbReference>
<feature type="domain" description="Fungal lipase-type" evidence="2">
    <location>
        <begin position="76"/>
        <end position="206"/>
    </location>
</feature>
<dbReference type="RefSeq" id="WP_344137616.1">
    <property type="nucleotide sequence ID" value="NZ_BAAARA010000024.1"/>
</dbReference>
<proteinExistence type="predicted"/>
<feature type="region of interest" description="Disordered" evidence="1">
    <location>
        <begin position="268"/>
        <end position="309"/>
    </location>
</feature>
<dbReference type="Proteomes" id="UP001501218">
    <property type="component" value="Unassembled WGS sequence"/>
</dbReference>
<gene>
    <name evidence="3" type="ORF">GCM10009854_48480</name>
</gene>
<dbReference type="InterPro" id="IPR044819">
    <property type="entry name" value="OBL-like"/>
</dbReference>